<dbReference type="InterPro" id="IPR032466">
    <property type="entry name" value="Metal_Hydrolase"/>
</dbReference>
<evidence type="ECO:0000259" key="3">
    <source>
        <dbReference type="Pfam" id="PF01979"/>
    </source>
</evidence>
<feature type="chain" id="PRO_5002227553" description="Amidohydrolase-related domain-containing protein" evidence="2">
    <location>
        <begin position="20"/>
        <end position="1046"/>
    </location>
</feature>
<proteinExistence type="inferred from homology"/>
<dbReference type="Proteomes" id="UP000032067">
    <property type="component" value="Unassembled WGS sequence"/>
</dbReference>
<accession>A0A0D0M043</accession>
<dbReference type="Gene3D" id="3.30.110.90">
    <property type="entry name" value="Amidohydrolase"/>
    <property type="match status" value="2"/>
</dbReference>
<dbReference type="SUPFAM" id="SSF69304">
    <property type="entry name" value="Tricorn protease N-terminal domain"/>
    <property type="match status" value="1"/>
</dbReference>
<dbReference type="Pfam" id="PF07676">
    <property type="entry name" value="PD40"/>
    <property type="match status" value="3"/>
</dbReference>
<dbReference type="RefSeq" id="WP_042581257.1">
    <property type="nucleotide sequence ID" value="NZ_JXQQ01000065.1"/>
</dbReference>
<dbReference type="EMBL" id="JXQQ01000065">
    <property type="protein sequence ID" value="KIQ25736.1"/>
    <property type="molecule type" value="Genomic_DNA"/>
</dbReference>
<dbReference type="PANTHER" id="PTHR36842:SF1">
    <property type="entry name" value="PROTEIN TOLB"/>
    <property type="match status" value="1"/>
</dbReference>
<dbReference type="Gene3D" id="1.20.58.520">
    <property type="entry name" value="Amidohydrolase"/>
    <property type="match status" value="1"/>
</dbReference>
<dbReference type="InterPro" id="IPR011059">
    <property type="entry name" value="Metal-dep_hydrolase_composite"/>
</dbReference>
<dbReference type="InterPro" id="IPR011042">
    <property type="entry name" value="6-blade_b-propeller_TolB-like"/>
</dbReference>
<name>A0A0D0M043_VARPD</name>
<dbReference type="OrthoDB" id="262125at2"/>
<evidence type="ECO:0000256" key="1">
    <source>
        <dbReference type="ARBA" id="ARBA00009820"/>
    </source>
</evidence>
<dbReference type="PANTHER" id="PTHR36842">
    <property type="entry name" value="PROTEIN TOLB HOMOLOG"/>
    <property type="match status" value="1"/>
</dbReference>
<dbReference type="SUPFAM" id="SSF51556">
    <property type="entry name" value="Metallo-dependent hydrolases"/>
    <property type="match status" value="1"/>
</dbReference>
<sequence>MKMRKHVPALAAAVSVLIAGCGTGTGTGTGGGSGLVSRTDSTGITKPAVPITSVNTLQGSTKDVSVEFHEGTNMAAAPSPDGKRIAFTAMGALWMLPLRGGIATRITSWDMEPTAPVWSPDGSLVAFQNYDAEGNYHLWVVNPDGSGLRRVTTGPYDDREPAWTPDGKGLVFASDRSNDGNYKIWRVSLDDVYTRLTSGLGAESNPVLSPDGKQLAFVDTARVFTRAVGGTEAPRLVGPGTMPAWAPDGSGLVFQTDRKTLNVRGKDVAQNEDLFPFPVRHLADGRFMYTADGQIKIRNAAGEAPASVPFSATLTVRRPVIDKRKDRGFDALGPQPVRGISGPVISPDGQSVAFVALNDVWVMKIGQAPVRLTHDKARDGSPQFTPDGRAVYFSTEKGNGGALAIDQVEIGSKRRTRIAAIPAKSMVTPKMSPTGDRIAYTTGSGQLEVWDIASRTPQVVIAQVSSQVSTPSWLPDGKRVVLVDNERMNNRFREGYNKLRVIDIAARTGTFHSVTKAPMQISDREEGAAVVSPDGTKVAFIMDSVLHVMQLNPDGSPFGAPIKLAAEAADMPSWAGDSRTILYKATDKLKTIAADGSGAREIPLDLSWTQAVSNGTTVVRAGRLWDGNSETLRTDVDIVINGNRITAIRPHDPSAARRARKYIDASALTVMPGLWDPHFHPLTLYQGGQYGQVAASMLAYGITSTQSVAGPLHQSIEMREALEAGNLVGPRLFVSPPLWEGNRLFYSFARTLRRPEVADLEIAKAKAMGVDYLKSYVRAPIPIMAKIAQAGLDMGVPTGTHMLAPGAAAGIGGTTHLSATQRMGYGWSKSVGGFTYQDAYDLHAKADFHVVDTLFSSLALVGQDPLMTSDDRFKLLIPPNFLTGLSGTATPTPAVLQLARRDAEQSAKVQRAGGLLAIGTDTPLVAPGIALQTNLRAAGMVTSNHQALQNVTINAAKMSRVEQDLGTVEVGKLADLVIVRGNPLQDLKAAAAVEYVVKNGVSMSLGEILAPFRTPAALSERRKAVVAYEKLCRADPHDCADMNHAD</sequence>
<dbReference type="SUPFAM" id="SSF82171">
    <property type="entry name" value="DPP6 N-terminal domain-like"/>
    <property type="match status" value="1"/>
</dbReference>
<protein>
    <recommendedName>
        <fullName evidence="3">Amidohydrolase-related domain-containing protein</fullName>
    </recommendedName>
</protein>
<dbReference type="AlphaFoldDB" id="A0A0D0M043"/>
<organism evidence="4 5">
    <name type="scientific">Variovorax paradoxus</name>
    <dbReference type="NCBI Taxonomy" id="34073"/>
    <lineage>
        <taxon>Bacteria</taxon>
        <taxon>Pseudomonadati</taxon>
        <taxon>Pseudomonadota</taxon>
        <taxon>Betaproteobacteria</taxon>
        <taxon>Burkholderiales</taxon>
        <taxon>Comamonadaceae</taxon>
        <taxon>Variovorax</taxon>
    </lineage>
</organism>
<comment type="similarity">
    <text evidence="1">Belongs to the TolB family.</text>
</comment>
<keyword evidence="2" id="KW-0732">Signal</keyword>
<dbReference type="Pfam" id="PF01979">
    <property type="entry name" value="Amidohydro_1"/>
    <property type="match status" value="1"/>
</dbReference>
<gene>
    <name evidence="4" type="ORF">RT97_23575</name>
</gene>
<evidence type="ECO:0000256" key="2">
    <source>
        <dbReference type="SAM" id="SignalP"/>
    </source>
</evidence>
<reference evidence="4 5" key="1">
    <citation type="submission" date="2014-12" db="EMBL/GenBank/DDBJ databases">
        <title>16Stimator: statistical estimation of ribosomal gene copy numbers from draft genome assemblies.</title>
        <authorList>
            <person name="Perisin M.A."/>
            <person name="Vetter M."/>
            <person name="Gilbert J.A."/>
            <person name="Bergelson J."/>
        </authorList>
    </citation>
    <scope>NUCLEOTIDE SEQUENCE [LARGE SCALE GENOMIC DNA]</scope>
    <source>
        <strain evidence="4 5">MEDvA23</strain>
    </source>
</reference>
<evidence type="ECO:0000313" key="4">
    <source>
        <dbReference type="EMBL" id="KIQ25736.1"/>
    </source>
</evidence>
<evidence type="ECO:0000313" key="5">
    <source>
        <dbReference type="Proteomes" id="UP000032067"/>
    </source>
</evidence>
<dbReference type="Gene3D" id="2.120.10.30">
    <property type="entry name" value="TolB, C-terminal domain"/>
    <property type="match status" value="3"/>
</dbReference>
<comment type="caution">
    <text evidence="4">The sequence shown here is derived from an EMBL/GenBank/DDBJ whole genome shotgun (WGS) entry which is preliminary data.</text>
</comment>
<dbReference type="InterPro" id="IPR006680">
    <property type="entry name" value="Amidohydro-rel"/>
</dbReference>
<dbReference type="PROSITE" id="PS51257">
    <property type="entry name" value="PROKAR_LIPOPROTEIN"/>
    <property type="match status" value="1"/>
</dbReference>
<dbReference type="Gene3D" id="2.30.40.10">
    <property type="entry name" value="Urease, subunit C, domain 1"/>
    <property type="match status" value="2"/>
</dbReference>
<dbReference type="GO" id="GO:0016810">
    <property type="term" value="F:hydrolase activity, acting on carbon-nitrogen (but not peptide) bonds"/>
    <property type="evidence" value="ECO:0007669"/>
    <property type="project" value="InterPro"/>
</dbReference>
<feature type="signal peptide" evidence="2">
    <location>
        <begin position="1"/>
        <end position="19"/>
    </location>
</feature>
<dbReference type="SUPFAM" id="SSF51338">
    <property type="entry name" value="Composite domain of metallo-dependent hydrolases"/>
    <property type="match status" value="1"/>
</dbReference>
<dbReference type="InterPro" id="IPR011659">
    <property type="entry name" value="WD40"/>
</dbReference>
<dbReference type="Pfam" id="PF26549">
    <property type="entry name" value="Tricorn_N"/>
    <property type="match status" value="1"/>
</dbReference>
<feature type="domain" description="Amidohydrolase-related" evidence="3">
    <location>
        <begin position="916"/>
        <end position="1000"/>
    </location>
</feature>